<dbReference type="EMBL" id="LAZR01000716">
    <property type="protein sequence ID" value="KKN59746.1"/>
    <property type="molecule type" value="Genomic_DNA"/>
</dbReference>
<dbReference type="GO" id="GO:0003934">
    <property type="term" value="F:GTP cyclohydrolase I activity"/>
    <property type="evidence" value="ECO:0007669"/>
    <property type="project" value="InterPro"/>
</dbReference>
<dbReference type="NCBIfam" id="NF010200">
    <property type="entry name" value="PRK13674.1-1"/>
    <property type="match status" value="1"/>
</dbReference>
<evidence type="ECO:0008006" key="3">
    <source>
        <dbReference type="Google" id="ProtNLM"/>
    </source>
</evidence>
<organism evidence="2">
    <name type="scientific">marine sediment metagenome</name>
    <dbReference type="NCBI Taxonomy" id="412755"/>
    <lineage>
        <taxon>unclassified sequences</taxon>
        <taxon>metagenomes</taxon>
        <taxon>ecological metagenomes</taxon>
    </lineage>
</organism>
<evidence type="ECO:0000256" key="1">
    <source>
        <dbReference type="ARBA" id="ARBA00022801"/>
    </source>
</evidence>
<dbReference type="PANTHER" id="PTHR36445:SF1">
    <property type="entry name" value="GTP CYCLOHYDROLASE MPTA"/>
    <property type="match status" value="1"/>
</dbReference>
<dbReference type="Pfam" id="PF02649">
    <property type="entry name" value="GCHY-1"/>
    <property type="match status" value="1"/>
</dbReference>
<sequence>MNFPLQLELVDVQNTPDLREFLIDQVGIKGIRHPIRFKSKEGEMQSVVAMFNMYVRLPDHVKGTHMSRFVEILNVPNRVFSLETFENLTREMLDKLDAKAGEIEMRFPFFVNKTAPVSGVESLMDYDVALTAKVQDNLFNLTINLMIPVTSLCPCSKKISEYGAHNQRSHVTITVNSSQYILLEELITLVENQASSQLYGLLKRTDEKYVTEYAYDHPKFVEDMVRDVAGELSKDRRIINYVVECENFESIHNHSAYAKIERTL</sequence>
<protein>
    <recommendedName>
        <fullName evidence="3">GTP cyclohydrolase I</fullName>
    </recommendedName>
</protein>
<evidence type="ECO:0000313" key="2">
    <source>
        <dbReference type="EMBL" id="KKN59746.1"/>
    </source>
</evidence>
<gene>
    <name evidence="2" type="ORF">LCGC14_0539010</name>
</gene>
<dbReference type="PANTHER" id="PTHR36445">
    <property type="entry name" value="GTP CYCLOHYDROLASE MPTA"/>
    <property type="match status" value="1"/>
</dbReference>
<keyword evidence="1" id="KW-0378">Hydrolase</keyword>
<name>A0A0F9UES7_9ZZZZ</name>
<accession>A0A0F9UES7</accession>
<proteinExistence type="inferred from homology"/>
<dbReference type="InterPro" id="IPR003801">
    <property type="entry name" value="GTP_cyclohydrolase_FolE2/MptA"/>
</dbReference>
<dbReference type="Gene3D" id="3.10.270.10">
    <property type="entry name" value="Urate Oxidase"/>
    <property type="match status" value="1"/>
</dbReference>
<dbReference type="HAMAP" id="MF_01527_B">
    <property type="entry name" value="GTP_cyclohydrol_B"/>
    <property type="match status" value="1"/>
</dbReference>
<dbReference type="AlphaFoldDB" id="A0A0F9UES7"/>
<comment type="caution">
    <text evidence="2">The sequence shown here is derived from an EMBL/GenBank/DDBJ whole genome shotgun (WGS) entry which is preliminary data.</text>
</comment>
<dbReference type="InterPro" id="IPR022838">
    <property type="entry name" value="GTP_cyclohydrolase_FolE2"/>
</dbReference>
<reference evidence="2" key="1">
    <citation type="journal article" date="2015" name="Nature">
        <title>Complex archaea that bridge the gap between prokaryotes and eukaryotes.</title>
        <authorList>
            <person name="Spang A."/>
            <person name="Saw J.H."/>
            <person name="Jorgensen S.L."/>
            <person name="Zaremba-Niedzwiedzka K."/>
            <person name="Martijn J."/>
            <person name="Lind A.E."/>
            <person name="van Eijk R."/>
            <person name="Schleper C."/>
            <person name="Guy L."/>
            <person name="Ettema T.J."/>
        </authorList>
    </citation>
    <scope>NUCLEOTIDE SEQUENCE</scope>
</reference>